<keyword evidence="3" id="KW-1185">Reference proteome</keyword>
<evidence type="ECO:0000256" key="1">
    <source>
        <dbReference type="SAM" id="MobiDB-lite"/>
    </source>
</evidence>
<name>A0A8S1BE47_ARCPL</name>
<dbReference type="OrthoDB" id="7025655at2759"/>
<gene>
    <name evidence="2" type="ORF">APLA_LOCUS15551</name>
</gene>
<protein>
    <submittedName>
        <fullName evidence="2">Uncharacterized protein</fullName>
    </submittedName>
</protein>
<feature type="region of interest" description="Disordered" evidence="1">
    <location>
        <begin position="1"/>
        <end position="35"/>
    </location>
</feature>
<sequence>MPWSKCKQMNANTNSRRAVQGAGSRSRRKKKAHPIIDYNKRTCAVIPKYTSRFIVSTRSAEPILLARPTVAARERDHKRGMSEER</sequence>
<dbReference type="EMBL" id="CADEBC010000587">
    <property type="protein sequence ID" value="CAB3256797.1"/>
    <property type="molecule type" value="Genomic_DNA"/>
</dbReference>
<proteinExistence type="predicted"/>
<comment type="caution">
    <text evidence="2">The sequence shown here is derived from an EMBL/GenBank/DDBJ whole genome shotgun (WGS) entry which is preliminary data.</text>
</comment>
<dbReference type="Proteomes" id="UP000494106">
    <property type="component" value="Unassembled WGS sequence"/>
</dbReference>
<feature type="compositionally biased region" description="Polar residues" evidence="1">
    <location>
        <begin position="7"/>
        <end position="17"/>
    </location>
</feature>
<organism evidence="2 3">
    <name type="scientific">Arctia plantaginis</name>
    <name type="common">Wood tiger moth</name>
    <name type="synonym">Phalaena plantaginis</name>
    <dbReference type="NCBI Taxonomy" id="874455"/>
    <lineage>
        <taxon>Eukaryota</taxon>
        <taxon>Metazoa</taxon>
        <taxon>Ecdysozoa</taxon>
        <taxon>Arthropoda</taxon>
        <taxon>Hexapoda</taxon>
        <taxon>Insecta</taxon>
        <taxon>Pterygota</taxon>
        <taxon>Neoptera</taxon>
        <taxon>Endopterygota</taxon>
        <taxon>Lepidoptera</taxon>
        <taxon>Glossata</taxon>
        <taxon>Ditrysia</taxon>
        <taxon>Noctuoidea</taxon>
        <taxon>Erebidae</taxon>
        <taxon>Arctiinae</taxon>
        <taxon>Arctia</taxon>
    </lineage>
</organism>
<accession>A0A8S1BE47</accession>
<dbReference type="AlphaFoldDB" id="A0A8S1BE47"/>
<reference evidence="2 3" key="1">
    <citation type="submission" date="2020-04" db="EMBL/GenBank/DDBJ databases">
        <authorList>
            <person name="Wallbank WR R."/>
            <person name="Pardo Diaz C."/>
            <person name="Kozak K."/>
            <person name="Martin S."/>
            <person name="Jiggins C."/>
            <person name="Moest M."/>
            <person name="Warren A I."/>
            <person name="Byers J.R.P. K."/>
            <person name="Montejo-Kovacevich G."/>
            <person name="Yen C E."/>
        </authorList>
    </citation>
    <scope>NUCLEOTIDE SEQUENCE [LARGE SCALE GENOMIC DNA]</scope>
</reference>
<evidence type="ECO:0000313" key="2">
    <source>
        <dbReference type="EMBL" id="CAB3256797.1"/>
    </source>
</evidence>
<evidence type="ECO:0000313" key="3">
    <source>
        <dbReference type="Proteomes" id="UP000494106"/>
    </source>
</evidence>